<keyword evidence="10 14" id="KW-0863">Zinc-finger</keyword>
<evidence type="ECO:0000256" key="12">
    <source>
        <dbReference type="ARBA" id="ARBA00022833"/>
    </source>
</evidence>
<evidence type="ECO:0000259" key="21">
    <source>
        <dbReference type="PROSITE" id="PS51284"/>
    </source>
</evidence>
<dbReference type="Pfam" id="PF00632">
    <property type="entry name" value="HECT"/>
    <property type="match status" value="1"/>
</dbReference>
<dbReference type="Gene3D" id="2.30.30.40">
    <property type="entry name" value="SH3 Domains"/>
    <property type="match status" value="1"/>
</dbReference>
<dbReference type="PROSITE" id="PS51284">
    <property type="entry name" value="DOC"/>
    <property type="match status" value="1"/>
</dbReference>
<dbReference type="InterPro" id="IPR043145">
    <property type="entry name" value="Znf_ZZ_sf"/>
</dbReference>
<dbReference type="Pfam" id="PF00415">
    <property type="entry name" value="RCC1"/>
    <property type="match status" value="6"/>
</dbReference>
<evidence type="ECO:0000313" key="23">
    <source>
        <dbReference type="EnsemblMetazoa" id="Aqu2.1.32997_001"/>
    </source>
</evidence>
<comment type="catalytic activity">
    <reaction evidence="1">
        <text>S-ubiquitinyl-[E2 ubiquitin-conjugating enzyme]-L-cysteine + [acceptor protein]-L-lysine = [E2 ubiquitin-conjugating enzyme]-L-cysteine + N(6)-ubiquitinyl-[acceptor protein]-L-lysine.</text>
        <dbReference type="EC" id="2.3.2.26"/>
    </reaction>
</comment>
<dbReference type="eggNOG" id="KOG1426">
    <property type="taxonomic scope" value="Eukaryota"/>
</dbReference>
<dbReference type="Gene3D" id="2.60.120.260">
    <property type="entry name" value="Galactose-binding domain-like"/>
    <property type="match status" value="1"/>
</dbReference>
<comment type="subcellular location">
    <subcellularLocation>
        <location evidence="2">Cytoplasm</location>
    </subcellularLocation>
</comment>
<dbReference type="Gene3D" id="3.30.60.90">
    <property type="match status" value="1"/>
</dbReference>
<dbReference type="SMART" id="SM01117">
    <property type="entry name" value="Cyt-b5"/>
    <property type="match status" value="1"/>
</dbReference>
<feature type="active site" description="Glycyl thioester intermediate" evidence="13">
    <location>
        <position position="4633"/>
    </location>
</feature>
<feature type="repeat" description="RCC1" evidence="15">
    <location>
        <begin position="3824"/>
        <end position="3875"/>
    </location>
</feature>
<dbReference type="InterPro" id="IPR000408">
    <property type="entry name" value="Reg_chr_condens"/>
</dbReference>
<dbReference type="Gene3D" id="1.10.8.10">
    <property type="entry name" value="DNA helicase RuvA subunit, C-terminal domain"/>
    <property type="match status" value="1"/>
</dbReference>
<evidence type="ECO:0000256" key="5">
    <source>
        <dbReference type="ARBA" id="ARBA00022490"/>
    </source>
</evidence>
<dbReference type="PRINTS" id="PR00633">
    <property type="entry name" value="RCCNDNSATION"/>
</dbReference>
<dbReference type="SUPFAM" id="SSF49785">
    <property type="entry name" value="Galactose-binding domain-like"/>
    <property type="match status" value="1"/>
</dbReference>
<keyword evidence="7" id="KW-0808">Transferase</keyword>
<feature type="repeat" description="RCC1" evidence="15">
    <location>
        <begin position="2967"/>
        <end position="3020"/>
    </location>
</feature>
<dbReference type="GO" id="GO:0061630">
    <property type="term" value="F:ubiquitin protein ligase activity"/>
    <property type="evidence" value="ECO:0007669"/>
    <property type="project" value="UniProtKB-EC"/>
</dbReference>
<dbReference type="Gene3D" id="3.90.1750.10">
    <property type="entry name" value="Hect, E3 ligase catalytic domains"/>
    <property type="match status" value="1"/>
</dbReference>
<dbReference type="FunFam" id="3.30.2410.10:FF:000006">
    <property type="entry name" value="probable E3 ubiquitin-protein ligase HERC1 isoform X2"/>
    <property type="match status" value="1"/>
</dbReference>
<dbReference type="Gene3D" id="3.30.2160.10">
    <property type="entry name" value="Hect, E3 ligase catalytic domain"/>
    <property type="match status" value="1"/>
</dbReference>
<feature type="region of interest" description="Disordered" evidence="16">
    <location>
        <begin position="2354"/>
        <end position="2398"/>
    </location>
</feature>
<feature type="region of interest" description="Disordered" evidence="16">
    <location>
        <begin position="40"/>
        <end position="83"/>
    </location>
</feature>
<dbReference type="InterPro" id="IPR004939">
    <property type="entry name" value="APC_su10/DOC_dom"/>
</dbReference>
<dbReference type="Gene3D" id="2.130.10.30">
    <property type="entry name" value="Regulator of chromosome condensation 1/beta-lactamase-inhibitor protein II"/>
    <property type="match status" value="4"/>
</dbReference>
<dbReference type="Pfam" id="PF11515">
    <property type="entry name" value="Cul7"/>
    <property type="match status" value="1"/>
</dbReference>
<feature type="repeat" description="RCC1" evidence="15">
    <location>
        <begin position="3178"/>
        <end position="3229"/>
    </location>
</feature>
<dbReference type="GO" id="GO:0008270">
    <property type="term" value="F:zinc ion binding"/>
    <property type="evidence" value="ECO:0007669"/>
    <property type="project" value="UniProtKB-KW"/>
</dbReference>
<dbReference type="Gene3D" id="3.30.2410.10">
    <property type="entry name" value="Hect, E3 ligase catalytic domain"/>
    <property type="match status" value="1"/>
</dbReference>
<dbReference type="InterPro" id="IPR009060">
    <property type="entry name" value="UBA-like_sf"/>
</dbReference>
<evidence type="ECO:0000256" key="3">
    <source>
        <dbReference type="ARBA" id="ARBA00004906"/>
    </source>
</evidence>
<dbReference type="STRING" id="400682.A0A1X7V076"/>
<keyword evidence="8" id="KW-0479">Metal-binding</keyword>
<dbReference type="CDD" id="cd02249">
    <property type="entry name" value="ZZ"/>
    <property type="match status" value="1"/>
</dbReference>
<dbReference type="Pfam" id="PF03256">
    <property type="entry name" value="ANAPC10"/>
    <property type="match status" value="1"/>
</dbReference>
<dbReference type="PROSITE" id="PS50135">
    <property type="entry name" value="ZF_ZZ_2"/>
    <property type="match status" value="1"/>
</dbReference>
<dbReference type="SUPFAM" id="SSF46934">
    <property type="entry name" value="UBA-like"/>
    <property type="match status" value="1"/>
</dbReference>
<feature type="repeat" description="RCC1" evidence="15">
    <location>
        <begin position="4038"/>
        <end position="4089"/>
    </location>
</feature>
<dbReference type="InterPro" id="IPR036400">
    <property type="entry name" value="Cyt_B5-like_heme/steroid_sf"/>
</dbReference>
<keyword evidence="12" id="KW-0862">Zinc</keyword>
<evidence type="ECO:0000259" key="18">
    <source>
        <dbReference type="PROSITE" id="PS50135"/>
    </source>
</evidence>
<dbReference type="InterPro" id="IPR035983">
    <property type="entry name" value="Hect_E3_ubiquitin_ligase"/>
</dbReference>
<dbReference type="SUPFAM" id="SSF50985">
    <property type="entry name" value="RCC1/BLIP-II"/>
    <property type="match status" value="3"/>
</dbReference>
<dbReference type="Pfam" id="PF00569">
    <property type="entry name" value="ZZ"/>
    <property type="match status" value="1"/>
</dbReference>
<dbReference type="Gene3D" id="2.30.30.30">
    <property type="match status" value="1"/>
</dbReference>
<keyword evidence="6" id="KW-0597">Phosphoprotein</keyword>
<evidence type="ECO:0000256" key="6">
    <source>
        <dbReference type="ARBA" id="ARBA00022553"/>
    </source>
</evidence>
<evidence type="ECO:0000256" key="16">
    <source>
        <dbReference type="SAM" id="MobiDB-lite"/>
    </source>
</evidence>
<dbReference type="PROSITE" id="PS01357">
    <property type="entry name" value="ZF_ZZ_1"/>
    <property type="match status" value="1"/>
</dbReference>
<dbReference type="UniPathway" id="UPA00143"/>
<accession>A0A1X7V076</accession>
<evidence type="ECO:0000256" key="13">
    <source>
        <dbReference type="PROSITE-ProRule" id="PRU00104"/>
    </source>
</evidence>
<evidence type="ECO:0000256" key="14">
    <source>
        <dbReference type="PROSITE-ProRule" id="PRU00228"/>
    </source>
</evidence>
<feature type="compositionally biased region" description="Polar residues" evidence="16">
    <location>
        <begin position="175"/>
        <end position="185"/>
    </location>
</feature>
<dbReference type="SMART" id="SM01337">
    <property type="entry name" value="APC10"/>
    <property type="match status" value="1"/>
</dbReference>
<organism evidence="23">
    <name type="scientific">Amphimedon queenslandica</name>
    <name type="common">Sponge</name>
    <dbReference type="NCBI Taxonomy" id="400682"/>
    <lineage>
        <taxon>Eukaryota</taxon>
        <taxon>Metazoa</taxon>
        <taxon>Porifera</taxon>
        <taxon>Demospongiae</taxon>
        <taxon>Heteroscleromorpha</taxon>
        <taxon>Haplosclerida</taxon>
        <taxon>Niphatidae</taxon>
        <taxon>Amphimedon</taxon>
    </lineage>
</organism>
<reference evidence="23" key="1">
    <citation type="submission" date="2017-05" db="UniProtKB">
        <authorList>
            <consortium name="EnsemblMetazoa"/>
        </authorList>
    </citation>
    <scope>IDENTIFICATION</scope>
</reference>
<feature type="repeat" description="RCC1" evidence="15">
    <location>
        <begin position="3230"/>
        <end position="3281"/>
    </location>
</feature>
<feature type="domain" description="Cytochrome b5 heme-binding" evidence="20">
    <location>
        <begin position="1162"/>
        <end position="1240"/>
    </location>
</feature>
<dbReference type="CDD" id="cd14331">
    <property type="entry name" value="UBA_HERC1_2"/>
    <property type="match status" value="1"/>
</dbReference>
<feature type="compositionally biased region" description="Acidic residues" evidence="16">
    <location>
        <begin position="2481"/>
        <end position="2495"/>
    </location>
</feature>
<dbReference type="PANTHER" id="PTHR22872:SF2">
    <property type="entry name" value="INHIBITOR OF BRUTON TYROSINE KINASE"/>
    <property type="match status" value="1"/>
</dbReference>
<feature type="compositionally biased region" description="Polar residues" evidence="16">
    <location>
        <begin position="2367"/>
        <end position="2382"/>
    </location>
</feature>
<dbReference type="GO" id="GO:0016567">
    <property type="term" value="P:protein ubiquitination"/>
    <property type="evidence" value="ECO:0007669"/>
    <property type="project" value="UniProtKB-UniPathway"/>
</dbReference>
<dbReference type="PROSITE" id="PS50012">
    <property type="entry name" value="RCC1_3"/>
    <property type="match status" value="18"/>
</dbReference>
<feature type="region of interest" description="Disordered" evidence="16">
    <location>
        <begin position="2443"/>
        <end position="2497"/>
    </location>
</feature>
<protein>
    <recommendedName>
        <fullName evidence="4">HECT-type E3 ubiquitin transferase</fullName>
        <ecNumber evidence="4">2.3.2.26</ecNumber>
    </recommendedName>
</protein>
<feature type="repeat" description="RCC1" evidence="15">
    <location>
        <begin position="3126"/>
        <end position="3177"/>
    </location>
</feature>
<feature type="repeat" description="RCC1" evidence="15">
    <location>
        <begin position="517"/>
        <end position="568"/>
    </location>
</feature>
<dbReference type="InterPro" id="IPR021097">
    <property type="entry name" value="CPH_domain"/>
</dbReference>
<evidence type="ECO:0000256" key="7">
    <source>
        <dbReference type="ARBA" id="ARBA00022679"/>
    </source>
</evidence>
<dbReference type="EnsemblMetazoa" id="Aqu2.1.32997_001">
    <property type="protein sequence ID" value="Aqu2.1.32997_001"/>
    <property type="gene ID" value="Aqu2.1.32997"/>
</dbReference>
<keyword evidence="5" id="KW-0963">Cytoplasm</keyword>
<feature type="domain" description="ZZ-type" evidence="18">
    <location>
        <begin position="2657"/>
        <end position="2708"/>
    </location>
</feature>
<dbReference type="InterPro" id="IPR058923">
    <property type="entry name" value="RCC1-like_dom"/>
</dbReference>
<feature type="repeat" description="RCC1" evidence="15">
    <location>
        <begin position="3073"/>
        <end position="3124"/>
    </location>
</feature>
<dbReference type="SUPFAM" id="SSF63748">
    <property type="entry name" value="Tudor/PWWP/MBT"/>
    <property type="match status" value="1"/>
</dbReference>
<evidence type="ECO:0000256" key="10">
    <source>
        <dbReference type="ARBA" id="ARBA00022771"/>
    </source>
</evidence>
<dbReference type="PANTHER" id="PTHR22872">
    <property type="entry name" value="BTK-BINDING PROTEIN-RELATED"/>
    <property type="match status" value="1"/>
</dbReference>
<evidence type="ECO:0000256" key="9">
    <source>
        <dbReference type="ARBA" id="ARBA00022737"/>
    </source>
</evidence>
<evidence type="ECO:0000259" key="19">
    <source>
        <dbReference type="PROSITE" id="PS50237"/>
    </source>
</evidence>
<feature type="repeat" description="RCC1" evidence="15">
    <location>
        <begin position="4143"/>
        <end position="4194"/>
    </location>
</feature>
<feature type="repeat" description="RCC1" evidence="15">
    <location>
        <begin position="3984"/>
        <end position="4035"/>
    </location>
</feature>
<dbReference type="PROSITE" id="PS00626">
    <property type="entry name" value="RCC1_2"/>
    <property type="match status" value="3"/>
</dbReference>
<dbReference type="Gene3D" id="3.10.120.10">
    <property type="entry name" value="Cytochrome b5-like heme/steroid binding domain"/>
    <property type="match status" value="1"/>
</dbReference>
<dbReference type="InterPro" id="IPR010606">
    <property type="entry name" value="Mib_Herc2"/>
</dbReference>
<dbReference type="InterPro" id="IPR009091">
    <property type="entry name" value="RCC1/BLIP-II"/>
</dbReference>
<feature type="region of interest" description="Disordered" evidence="16">
    <location>
        <begin position="165"/>
        <end position="188"/>
    </location>
</feature>
<evidence type="ECO:0000259" key="20">
    <source>
        <dbReference type="PROSITE" id="PS50255"/>
    </source>
</evidence>
<feature type="repeat" description="RCC1" evidence="15">
    <location>
        <begin position="3932"/>
        <end position="3983"/>
    </location>
</feature>
<dbReference type="Pfam" id="PF00173">
    <property type="entry name" value="Cyt-b5"/>
    <property type="match status" value="1"/>
</dbReference>
<dbReference type="GO" id="GO:0005737">
    <property type="term" value="C:cytoplasm"/>
    <property type="evidence" value="ECO:0007669"/>
    <property type="project" value="UniProtKB-SubCell"/>
</dbReference>
<feature type="domain" description="HECT" evidence="19">
    <location>
        <begin position="4333"/>
        <end position="4656"/>
    </location>
</feature>
<evidence type="ECO:0000256" key="15">
    <source>
        <dbReference type="PROSITE-ProRule" id="PRU00235"/>
    </source>
</evidence>
<feature type="repeat" description="RCC1" evidence="15">
    <location>
        <begin position="4090"/>
        <end position="4142"/>
    </location>
</feature>
<dbReference type="Pfam" id="PF06701">
    <property type="entry name" value="MIB_HERC2"/>
    <property type="match status" value="1"/>
</dbReference>
<dbReference type="InterPro" id="IPR014722">
    <property type="entry name" value="Rib_uL2_dom2"/>
</dbReference>
<dbReference type="OrthoDB" id="239701at2759"/>
<dbReference type="SUPFAM" id="SSF56204">
    <property type="entry name" value="Hect, E3 ligase catalytic domain"/>
    <property type="match status" value="1"/>
</dbReference>
<dbReference type="InterPro" id="IPR008979">
    <property type="entry name" value="Galactose-bd-like_sf"/>
</dbReference>
<dbReference type="InterPro" id="IPR001199">
    <property type="entry name" value="Cyt_B5-like_heme/steroid-bd"/>
</dbReference>
<keyword evidence="9" id="KW-0677">Repeat</keyword>
<sequence>MLRSSTKYDSKWIKTNLQLIFSDEDLNRMWSEMVTDGEIMTDQSYPNDSDNGDTEPGGSAGSDKAKSDSESEQNETVDKENKKSEFKPILEEWTWGEEPTLEQLVEAQRVVISEQEDLNNEVALTSLSINRLNKRVRVMERVFTALSNRNSVTVQDDKEVVPMAVSSVKQESKAPATSSKNNQGTGTEGLARLGAKTALSFAFAFLRRAWRSGEDKDLCSEVLQQALDILYEVPVPSLFNSSDISNVWLETVDQCMSFLKSVCCGFQKEEQLIPLEDRQKALSLLTELALQRGTLDCILDCILLLLHLSDKASRSNELLKTEHDKEPFFPAEEELNYPLVPFLRRISNIPSSSGLYIPLQTDEACYSGDHPSPTKSFLDFVTLPNDDSTRLGLKQCATIALSHLDRLAEPYICSEETIDGTVKRKASEIAHWGSNRSEGGPSIIQTSNILLEIGAKEFYSSPKHRVVLTVHGTVFYVMDASMGDFTVEQLFFPGDEEIIQIDHNPSGNHILALTKDGKVYSWGQGSNGVLGIGNTESQTAPTAVAALSGDRIVHISAGSMHSAAVTEDGVLYTWGKGSYGRLGHGNAEDKLIPTIVEGLNGVKIVQVDCGSGDAHTLALDDTGQVWSWGDGDYGKLGRPGSDQNKVPKPISGIGSTSPVVKIICGNQISMALTKDGKLYSWGCGDTYQLGHGNQEHVRQPKLIEGLSETVVSDVSVGAQHCVALTTDSDVYAWGKNSSFEVNESGDIISSPLMIEAASGKGALLIACGASETFVSFSKSPTPTGKELPFILNVSTVTFEKLDQLLKIVCDKLDGKGPNTHPPSQEQECMAIAALNLLKLQLYTATSSGIPSESIGLQPGSTLLQSIKHFVIDLAGESGVIPSVQNAAQSVLRSGWAILLPTVSERASALSGLLPSGPVTDSLPKGQQFMIHLLVNSLMADHGLENALMSAITFETREQDTISEILSDDAVPLLHLVHQLIGNSISMSLSYFKQLLQTCDIKKPTVIDDSELKSDSSAKGLLQLFQRLLLSNVFSCSKTNEAQTRGALSVLIKYIAMVQEYSNQVLHSAIRVGSLGPRYFILASSALSKGMFGALLPELAVGLVLLQLKAPLLISESDCVPLLSGLLDLLDKFNRLSPNCTKLDEEDMAWPDVKNISFADASCRVVTKSDIEKHNSEEGEGKWLIIKGKVYDGEQLASQTPCNTDMLSDYIGKDATEAFETVGHTEHALELMKQFYVGDYFEGGEGSEGSKSSETSLIVDTERTLAFLHGLRASHMFKSLPILPEEEASEECLSMEIFAGGLENQSQLMGVKVMQDKMYPTHQTDAGLSFINGLVHPEAQNETVTQFLTIVHSYCKQKNLILALTEHNPDHPVERFSRMFMACLLKLHDLVQLALLLVTADNSSTQFPSALGDICKLVYDAKLLLVKSRQESSCTYDEICGPAIDRCLFLIDNIRSPATDVHSMLHRHQLSCVSSRWKRMAQKALSWQHKRQEVSSESVDSSAINDEKESQMKVYYKKQMSTEKKSLEQTHENSSWTPVTLEIASSRKFKWLRERVGTSSHHTLLLNQIKNFVFTDDVDVKMLCTVLKRQTLRAEQRLAGIKAMLQMLSLESLIPSVKYSILSGWHGMLGEPQDDILNFSSNIEHVTPSLLAEIEIEFREINKWALQQLRQGVIHIRNFFDHISTMNSESQGSICSCSTSRFVISLLKMLTTENKSVDLSMFINEGLLGLVQSIFKLTGVSELEEKVEETKSNPTGSGTTAVPVVEFANSQNSPNPPVTGVEVIPRLTPGTRVQRGPDWKWGDQNGPPPGEGTVISEVGSDGWVRVRWDTGSVNSYRMGKEDKFDLALAPSELLPKTKPEEKKEDIKDTQISEGLTLEPKCIDDSTKIVVRSCVHLLRCISIGLGIHATGIPSSVANSLASHLLHVLSSSMEKSDDNSGIYSIQHYMWATFGFLRGIVTSTDVGSAFCTPLWAKLIMNMVDSFCSPTESAPSSIKHSSVIHQVLFLRFLRSFLSSWPEGQHKTSQSELIHHLFRMLGYIMVLCKVPFDGGQPLSGRKRVKIHTAPTASFSSTIAEECIVLLRKLHPLPAWNDIVNEFIGSALQNIPQLVFPAQFVSQDDSIEEMSSAHKEQLQLDMDRYGTALAVLSVIGGLDDRPRIGGLVQHEELGVGTIAKVQSKNKVAVLFHGGRRAKLCLIATLKTLKVLDFHVNQLPMSNTVTGIWTSLVRLAGSGDGAFSSFLTSTAAPNLVTSTSSNKTSSKKLDGKEIDMAALRRQQIRLGLLKAARVLFSQQENLLQIMTSKSDVIDDEYQYSLFQQLLSAATRPSPVKAMFGKEELEGAAVSICQYLAAEVHSPQTNEATQKKQPRKVSTSAKKTQSVQSTSAPAVAPAVPEPPPPSRIVSQIMEMGFQRRRIEYAIQMTGITSNVENLIAWLLDHTHLEIPDVEPPAKPTVQPPPPPIPPPPIEPLESVEVKSDSSSGDESADDSDSFDYDIEDQIPPFGSTLPYKTIDQFKNAEEYSRYVCDTINVGVSVRCIENCGDVRKGDTGRVTKIDREDVHSLHVQVLWSRKSGTYWVKYSAIEFIGSPNGQKPAFKVGDRVRVKKSVKSPKYKWGCVTHGSIGTVRSINRNGQDICVDFAEQSNWTGLISEMELVPGIHPRHKCDGCQMNPIEGPRFHCQVCADFDFCKECFIHGQSHDHAFERIDDQGQAAVYVGSPKSCRLAIKQRKKKMLGGSIVNEWDQIIRHLSVSSNEGQAMRLYDGTEATYWQSSGPQGKHWIRLEIQPNILIEQLSIQLSPLDASYMPSTIVILTGQTVGGLKEFKSVAIPSNAREYTLLSGLTDYYAVIELSIRACKSGGIDTKVHGVSVLGRVDMTDKEVAANFSFLTVDDALDDDTNNMYSRRRLDLLSTDTHGNKVFVWGLNDMRQLGTDLSEAKVKSPIESRTLARLHPIQFAGGSKCSFVVSDDGKVFACGEGSSGRLGIGGFANIRMPHQISSLSMYVVRKVAVSCAGRHVLAVTADGKVFSWGDGQYGQLGHGSLQSYDRPKMIEIFQAKHIREVSCGTGHSAAVSVNGELFTWGQGADGRLGHGDSNNQTKPKLVRALEKVRISCVACGSRNAHTLAAGDNSLWAWGDGSFGKLGLKDGSSSTDVPVQVITFPSNIIQIECGMHFSVLLTKEGKVYTWGKGEYYRLGNDSTSVQPIPTLVDGLASKTITQVAVGALHCLALTSSGEVYSWGDNEHGQQGNNSTICNRKPQIVASLKGHRICKIACGSSHSIAFAQGSLTTAVKFSPISFSNSKDPLGASIVHGKSSDDAKETKDKERPSLTQIIISLKQHSKRQEALGHVLTALQIAYARDTIVNALSGIVHASAHEKKQGAGISSVELTAGLPISSIVPKHVGENEKQEASLLDEYTTLLTVEDARVLVDLLKLAVAGRVGEKGKETLSVILNSMGKANQDVSSMLMELCISELEDVAREPQLLNSAHPVVEESPHPYPDNAKFGRVVNIPGAEALLVSFDANCSTERRHDVLTIKDGGGAVIAVRSGRDALDWSNDVRIVGDTLQWSFESDGSVNGWGFRLTIQPLLPETSKEVQLSDRVLQSRPSIDLVTCLLDFQLDANPSDESIGRLGAALASCAQLNILDACQRTWAIQQLRKLINSPMGVVLNGGAIAPEDESKQSPGSLSSLYALFRGLPDALLEQYKYELSHVTSGSQLLHSTFFQSLAAFACDLELDTIGCCSDTAKWAWFTQYCMAARMAKSLQNRTLAPAKFIADVNERIEMVRKSSEVFDREHEDHVMFRQEQDEQLLLWMQRYPKDWTLPTGSTFSVFGWGHNHRGQLGGIEGNKVKSPRLCESLSELNPAMITGGEQTLFAVTDDGKVYASGYAAHGRLGIGSSDNVATPTPLTSLATRGIAVKKIAIHSGGKHCLAVTTQGELYAWGEGEDGKLGLGTTVNMNVPHLIESLKSKHVIDAGCGSSHSACITDDGSLYTWGKGRYGRLGHNDHETQHKPKLVSALKGEQVTCVACGSGDAQTLCATASGCVFSWGDGDYGKLGRGGNEGSKVPKKIDSLTGKHVIKLLCGSQFSMALTTAGHVYTWGKGDYYRLGHGDDSHQRTPRRVLGLLAHENVIDIGCGSLHCIVCTESGKVFSWGDNDEGQIGNDTTQAVSVPKRINITDNICIDHVACGSAHSIAWSSKQRNLSCPLPAKVPMEFNHLQHFSLPVLRNRLILLQHFSNIFCKSMALFTLHQSTDPSQDSVELSTDGLRGIIHSSSKESAFRRVIKATMTQAKQHGPVIELNRLQVKRSRSKGTGLAGPDGSMSVFGQMCSKWSILVSDDLLLPHRVWKVKFIGESVDDCGGGYSESIAEMCDELQNGSVPLLIQTPNGREDTGVNRDCFIFNPEATSSIHLNMFRFFGVLLGIAIRSGAPINLLLAPPVWKQISGQSLTPEDLSEMDTDYVQGLMFIRENPEAFIGIDFSTPSASGKDIPLHSSKTHVTMNNYQEYFRLAMHFRLHEFDQQVKAVREGMSNLVPVPLLHVFTGPEIETMVCGSHDIPIDLLKSVTTYKGIEPHAPLVRWFWEVMESFNRNERSLFLRFVWGRTRLPRTTADFRGRDFVLQILDKYFPPDHYLPESYTCFFLLKLPRYSCKPVLEEKLRYAVYFCKSIDTDDYARVNLQDGTLLDDDEDV</sequence>
<dbReference type="InterPro" id="IPR000569">
    <property type="entry name" value="HECT_dom"/>
</dbReference>
<feature type="domain" description="DOC" evidence="21">
    <location>
        <begin position="2716"/>
        <end position="2894"/>
    </location>
</feature>
<name>A0A1X7V076_AMPQE</name>
<dbReference type="CDD" id="cd00078">
    <property type="entry name" value="HECTc"/>
    <property type="match status" value="1"/>
</dbReference>
<feature type="repeat" description="RCC1" evidence="15">
    <location>
        <begin position="3021"/>
        <end position="3072"/>
    </location>
</feature>
<dbReference type="PROSITE" id="PS50030">
    <property type="entry name" value="UBA"/>
    <property type="match status" value="1"/>
</dbReference>
<dbReference type="SUPFAM" id="SSF57850">
    <property type="entry name" value="RING/U-box"/>
    <property type="match status" value="1"/>
</dbReference>
<feature type="repeat" description="RCC1" evidence="15">
    <location>
        <begin position="569"/>
        <end position="620"/>
    </location>
</feature>
<dbReference type="InterPro" id="IPR000433">
    <property type="entry name" value="Znf_ZZ"/>
</dbReference>
<evidence type="ECO:0000256" key="1">
    <source>
        <dbReference type="ARBA" id="ARBA00000885"/>
    </source>
</evidence>
<dbReference type="SMART" id="SM00119">
    <property type="entry name" value="HECTc"/>
    <property type="match status" value="1"/>
</dbReference>
<feature type="domain" description="MIB/HERC2" evidence="22">
    <location>
        <begin position="1778"/>
        <end position="1851"/>
    </location>
</feature>
<dbReference type="InterPro" id="IPR037252">
    <property type="entry name" value="Mib_Herc2_sf"/>
</dbReference>
<feature type="repeat" description="RCC1" evidence="15">
    <location>
        <begin position="3876"/>
        <end position="3931"/>
    </location>
</feature>
<evidence type="ECO:0000259" key="22">
    <source>
        <dbReference type="PROSITE" id="PS51416"/>
    </source>
</evidence>
<feature type="domain" description="UBA" evidence="17">
    <location>
        <begin position="2394"/>
        <end position="2436"/>
    </location>
</feature>
<dbReference type="Pfam" id="PF25390">
    <property type="entry name" value="WD40_RLD"/>
    <property type="match status" value="3"/>
</dbReference>
<comment type="pathway">
    <text evidence="3">Protein modification; protein ubiquitination.</text>
</comment>
<dbReference type="EC" id="2.3.2.26" evidence="4"/>
<dbReference type="InterPro" id="IPR051625">
    <property type="entry name" value="Signaling_Regulatory_Domain"/>
</dbReference>
<keyword evidence="11 13" id="KW-0833">Ubl conjugation pathway</keyword>
<feature type="repeat" description="RCC1" evidence="15">
    <location>
        <begin position="2914"/>
        <end position="2966"/>
    </location>
</feature>
<evidence type="ECO:0000256" key="8">
    <source>
        <dbReference type="ARBA" id="ARBA00022723"/>
    </source>
</evidence>
<dbReference type="SMART" id="SM00291">
    <property type="entry name" value="ZnF_ZZ"/>
    <property type="match status" value="1"/>
</dbReference>
<evidence type="ECO:0000256" key="2">
    <source>
        <dbReference type="ARBA" id="ARBA00004496"/>
    </source>
</evidence>
<feature type="compositionally biased region" description="Pro residues" evidence="16">
    <location>
        <begin position="2444"/>
        <end position="2465"/>
    </location>
</feature>
<dbReference type="InterPro" id="IPR015940">
    <property type="entry name" value="UBA"/>
</dbReference>
<dbReference type="SUPFAM" id="SSF159034">
    <property type="entry name" value="Mib/herc2 domain-like"/>
    <property type="match status" value="1"/>
</dbReference>
<feature type="repeat" description="RCC1" evidence="15">
    <location>
        <begin position="676"/>
        <end position="727"/>
    </location>
</feature>
<evidence type="ECO:0000256" key="4">
    <source>
        <dbReference type="ARBA" id="ARBA00012485"/>
    </source>
</evidence>
<dbReference type="SUPFAM" id="SSF55856">
    <property type="entry name" value="Cytochrome b5-like heme/steroid binding domain"/>
    <property type="match status" value="1"/>
</dbReference>
<dbReference type="PROSITE" id="PS51416">
    <property type="entry name" value="MIB_HERC2"/>
    <property type="match status" value="1"/>
</dbReference>
<evidence type="ECO:0000256" key="11">
    <source>
        <dbReference type="ARBA" id="ARBA00022786"/>
    </source>
</evidence>
<feature type="repeat" description="RCC1" evidence="15">
    <location>
        <begin position="623"/>
        <end position="675"/>
    </location>
</feature>
<dbReference type="PROSITE" id="PS50255">
    <property type="entry name" value="CYTOCHROME_B5_2"/>
    <property type="match status" value="1"/>
</dbReference>
<evidence type="ECO:0000259" key="17">
    <source>
        <dbReference type="PROSITE" id="PS50030"/>
    </source>
</evidence>
<dbReference type="InParanoid" id="A0A1X7V076"/>
<dbReference type="PROSITE" id="PS50237">
    <property type="entry name" value="HECT"/>
    <property type="match status" value="1"/>
</dbReference>
<dbReference type="FunFam" id="2.30.30.40:FF:000074">
    <property type="entry name" value="E3 ubiquitin-protein ligase HERC2 isoform X1"/>
    <property type="match status" value="1"/>
</dbReference>
<proteinExistence type="predicted"/>